<sequence>MHLTHTQHRTFSWQRASLALLSASAFTRASAASIRRRQDPEPLSFDWTSIEPSTELNWVDCYSAPLQCTRLSVPLNYTNLDEGFGAVPLVSYPSPLSNSSSYRGPVLINPGGPGGSGVDTVVVAGIYFQHVLGQEFDIIGFDPRGVGASTPALTYPGTAEEELGFVGNYSTWVDLTEESWPTLPERMKEVEEWALLNEKERGDVLKHATTDNVARDMLSIVRAHGEEKLQYWGISYGTALGSVFASMFPDNVERMIIDGVLDQEGYYNNDWSLNIVDADNALTWFFDTCADAGPDLCSFHAESSKVIRERYHAVETLVKNGTVVFPDGTAFGTNYLEALVHNMLYAPANFPILGEMLSGIEQGNLTRILEHLNGGNGASPYVTVALRCTDTAIIEDTAEELQEYSLRVGNASEYLAGAVEGVRVSCAGWKVNPDNFQGPMGANTSFPLLFVGNTVDPVTPLIAAKQTSAKFPGSRVLTYDIPGHGMMALPGNACMDAHFRNYMLNGTLPEEDTVCEDSRTFFGSANGTETGSDSSEEIPTEKLRSILMRR</sequence>
<keyword evidence="3" id="KW-0732">Signal</keyword>
<feature type="chain" id="PRO_5022891350" evidence="3">
    <location>
        <begin position="32"/>
        <end position="550"/>
    </location>
</feature>
<dbReference type="AlphaFoldDB" id="A0A5C3Q1P6"/>
<evidence type="ECO:0000256" key="3">
    <source>
        <dbReference type="SAM" id="SignalP"/>
    </source>
</evidence>
<organism evidence="6 7">
    <name type="scientific">Pterulicium gracile</name>
    <dbReference type="NCBI Taxonomy" id="1884261"/>
    <lineage>
        <taxon>Eukaryota</taxon>
        <taxon>Fungi</taxon>
        <taxon>Dikarya</taxon>
        <taxon>Basidiomycota</taxon>
        <taxon>Agaricomycotina</taxon>
        <taxon>Agaricomycetes</taxon>
        <taxon>Agaricomycetidae</taxon>
        <taxon>Agaricales</taxon>
        <taxon>Pleurotineae</taxon>
        <taxon>Pterulaceae</taxon>
        <taxon>Pterulicium</taxon>
    </lineage>
</organism>
<evidence type="ECO:0000259" key="5">
    <source>
        <dbReference type="Pfam" id="PF08386"/>
    </source>
</evidence>
<feature type="domain" description="Peptidase S33 tripeptidyl aminopeptidase-like C-terminal" evidence="5">
    <location>
        <begin position="423"/>
        <end position="515"/>
    </location>
</feature>
<dbReference type="GO" id="GO:0016787">
    <property type="term" value="F:hydrolase activity"/>
    <property type="evidence" value="ECO:0007669"/>
    <property type="project" value="UniProtKB-KW"/>
</dbReference>
<dbReference type="InterPro" id="IPR013595">
    <property type="entry name" value="Pept_S33_TAP-like_C"/>
</dbReference>
<evidence type="ECO:0000313" key="6">
    <source>
        <dbReference type="EMBL" id="TFK95476.1"/>
    </source>
</evidence>
<dbReference type="PANTHER" id="PTHR43248">
    <property type="entry name" value="2-SUCCINYL-6-HYDROXY-2,4-CYCLOHEXADIENE-1-CARBOXYLATE SYNTHASE"/>
    <property type="match status" value="1"/>
</dbReference>
<dbReference type="Gene3D" id="3.40.50.1820">
    <property type="entry name" value="alpha/beta hydrolase"/>
    <property type="match status" value="1"/>
</dbReference>
<dbReference type="InterPro" id="IPR051601">
    <property type="entry name" value="Serine_prot/Carboxylest_S33"/>
</dbReference>
<dbReference type="Proteomes" id="UP000305067">
    <property type="component" value="Unassembled WGS sequence"/>
</dbReference>
<name>A0A5C3Q1P6_9AGAR</name>
<proteinExistence type="inferred from homology"/>
<evidence type="ECO:0000259" key="4">
    <source>
        <dbReference type="Pfam" id="PF00561"/>
    </source>
</evidence>
<dbReference type="PANTHER" id="PTHR43248:SF25">
    <property type="entry name" value="AB HYDROLASE-1 DOMAIN-CONTAINING PROTEIN-RELATED"/>
    <property type="match status" value="1"/>
</dbReference>
<dbReference type="Pfam" id="PF08386">
    <property type="entry name" value="Abhydrolase_4"/>
    <property type="match status" value="1"/>
</dbReference>
<dbReference type="InterPro" id="IPR000073">
    <property type="entry name" value="AB_hydrolase_1"/>
</dbReference>
<comment type="similarity">
    <text evidence="1">Belongs to the peptidase S33 family.</text>
</comment>
<keyword evidence="7" id="KW-1185">Reference proteome</keyword>
<feature type="domain" description="AB hydrolase-1" evidence="4">
    <location>
        <begin position="105"/>
        <end position="287"/>
    </location>
</feature>
<accession>A0A5C3Q1P6</accession>
<feature type="non-terminal residue" evidence="6">
    <location>
        <position position="550"/>
    </location>
</feature>
<dbReference type="STRING" id="1884261.A0A5C3Q1P6"/>
<dbReference type="Pfam" id="PF00561">
    <property type="entry name" value="Abhydrolase_1"/>
    <property type="match status" value="1"/>
</dbReference>
<dbReference type="InterPro" id="IPR029058">
    <property type="entry name" value="AB_hydrolase_fold"/>
</dbReference>
<dbReference type="SUPFAM" id="SSF53474">
    <property type="entry name" value="alpha/beta-Hydrolases"/>
    <property type="match status" value="1"/>
</dbReference>
<evidence type="ECO:0000256" key="1">
    <source>
        <dbReference type="ARBA" id="ARBA00010088"/>
    </source>
</evidence>
<feature type="signal peptide" evidence="3">
    <location>
        <begin position="1"/>
        <end position="31"/>
    </location>
</feature>
<evidence type="ECO:0000256" key="2">
    <source>
        <dbReference type="ARBA" id="ARBA00022801"/>
    </source>
</evidence>
<protein>
    <submittedName>
        <fullName evidence="6">TAP-like protein-domain-containing protein</fullName>
    </submittedName>
</protein>
<reference evidence="6 7" key="1">
    <citation type="journal article" date="2019" name="Nat. Ecol. Evol.">
        <title>Megaphylogeny resolves global patterns of mushroom evolution.</title>
        <authorList>
            <person name="Varga T."/>
            <person name="Krizsan K."/>
            <person name="Foldi C."/>
            <person name="Dima B."/>
            <person name="Sanchez-Garcia M."/>
            <person name="Sanchez-Ramirez S."/>
            <person name="Szollosi G.J."/>
            <person name="Szarkandi J.G."/>
            <person name="Papp V."/>
            <person name="Albert L."/>
            <person name="Andreopoulos W."/>
            <person name="Angelini C."/>
            <person name="Antonin V."/>
            <person name="Barry K.W."/>
            <person name="Bougher N.L."/>
            <person name="Buchanan P."/>
            <person name="Buyck B."/>
            <person name="Bense V."/>
            <person name="Catcheside P."/>
            <person name="Chovatia M."/>
            <person name="Cooper J."/>
            <person name="Damon W."/>
            <person name="Desjardin D."/>
            <person name="Finy P."/>
            <person name="Geml J."/>
            <person name="Haridas S."/>
            <person name="Hughes K."/>
            <person name="Justo A."/>
            <person name="Karasinski D."/>
            <person name="Kautmanova I."/>
            <person name="Kiss B."/>
            <person name="Kocsube S."/>
            <person name="Kotiranta H."/>
            <person name="LaButti K.M."/>
            <person name="Lechner B.E."/>
            <person name="Liimatainen K."/>
            <person name="Lipzen A."/>
            <person name="Lukacs Z."/>
            <person name="Mihaltcheva S."/>
            <person name="Morgado L.N."/>
            <person name="Niskanen T."/>
            <person name="Noordeloos M.E."/>
            <person name="Ohm R.A."/>
            <person name="Ortiz-Santana B."/>
            <person name="Ovrebo C."/>
            <person name="Racz N."/>
            <person name="Riley R."/>
            <person name="Savchenko A."/>
            <person name="Shiryaev A."/>
            <person name="Soop K."/>
            <person name="Spirin V."/>
            <person name="Szebenyi C."/>
            <person name="Tomsovsky M."/>
            <person name="Tulloss R.E."/>
            <person name="Uehling J."/>
            <person name="Grigoriev I.V."/>
            <person name="Vagvolgyi C."/>
            <person name="Papp T."/>
            <person name="Martin F.M."/>
            <person name="Miettinen O."/>
            <person name="Hibbett D.S."/>
            <person name="Nagy L.G."/>
        </authorList>
    </citation>
    <scope>NUCLEOTIDE SEQUENCE [LARGE SCALE GENOMIC DNA]</scope>
    <source>
        <strain evidence="6 7">CBS 309.79</strain>
    </source>
</reference>
<keyword evidence="2" id="KW-0378">Hydrolase</keyword>
<evidence type="ECO:0000313" key="7">
    <source>
        <dbReference type="Proteomes" id="UP000305067"/>
    </source>
</evidence>
<dbReference type="OrthoDB" id="425534at2759"/>
<dbReference type="EMBL" id="ML178883">
    <property type="protein sequence ID" value="TFK95476.1"/>
    <property type="molecule type" value="Genomic_DNA"/>
</dbReference>
<gene>
    <name evidence="6" type="ORF">BDV98DRAFT_577658</name>
</gene>